<protein>
    <submittedName>
        <fullName evidence="3">Uncharacterized protein</fullName>
    </submittedName>
</protein>
<feature type="region of interest" description="Disordered" evidence="1">
    <location>
        <begin position="1"/>
        <end position="51"/>
    </location>
</feature>
<accession>A0AAQ3TKL5</accession>
<evidence type="ECO:0000256" key="1">
    <source>
        <dbReference type="SAM" id="MobiDB-lite"/>
    </source>
</evidence>
<keyword evidence="4" id="KW-1185">Reference proteome</keyword>
<evidence type="ECO:0000313" key="3">
    <source>
        <dbReference type="EMBL" id="WVZ75473.1"/>
    </source>
</evidence>
<dbReference type="AlphaFoldDB" id="A0AAQ3TKL5"/>
<proteinExistence type="predicted"/>
<keyword evidence="2" id="KW-1133">Transmembrane helix</keyword>
<keyword evidence="2" id="KW-0472">Membrane</keyword>
<sequence>MHIDPAPEEQEIPVIEEPEDPEPELQQEEYPQAAPDFTAEEANPSEEGRQALHSPSRIIIYDYAYALGFVWNLIALEPLAVLALAPILGT</sequence>
<reference evidence="3 4" key="1">
    <citation type="submission" date="2024-02" db="EMBL/GenBank/DDBJ databases">
        <title>High-quality chromosome-scale genome assembly of Pensacola bahiagrass (Paspalum notatum Flugge var. saurae).</title>
        <authorList>
            <person name="Vega J.M."/>
            <person name="Podio M."/>
            <person name="Orjuela J."/>
            <person name="Siena L.A."/>
            <person name="Pessino S.C."/>
            <person name="Combes M.C."/>
            <person name="Mariac C."/>
            <person name="Albertini E."/>
            <person name="Pupilli F."/>
            <person name="Ortiz J.P.A."/>
            <person name="Leblanc O."/>
        </authorList>
    </citation>
    <scope>NUCLEOTIDE SEQUENCE [LARGE SCALE GENOMIC DNA]</scope>
    <source>
        <strain evidence="3">R1</strain>
        <tissue evidence="3">Leaf</tissue>
    </source>
</reference>
<dbReference type="EMBL" id="CP144749">
    <property type="protein sequence ID" value="WVZ75473.1"/>
    <property type="molecule type" value="Genomic_DNA"/>
</dbReference>
<gene>
    <name evidence="3" type="ORF">U9M48_023520</name>
</gene>
<keyword evidence="2" id="KW-0812">Transmembrane</keyword>
<dbReference type="Proteomes" id="UP001341281">
    <property type="component" value="Chromosome 05"/>
</dbReference>
<name>A0AAQ3TKL5_PASNO</name>
<evidence type="ECO:0000256" key="2">
    <source>
        <dbReference type="SAM" id="Phobius"/>
    </source>
</evidence>
<feature type="transmembrane region" description="Helical" evidence="2">
    <location>
        <begin position="63"/>
        <end position="88"/>
    </location>
</feature>
<organism evidence="3 4">
    <name type="scientific">Paspalum notatum var. saurae</name>
    <dbReference type="NCBI Taxonomy" id="547442"/>
    <lineage>
        <taxon>Eukaryota</taxon>
        <taxon>Viridiplantae</taxon>
        <taxon>Streptophyta</taxon>
        <taxon>Embryophyta</taxon>
        <taxon>Tracheophyta</taxon>
        <taxon>Spermatophyta</taxon>
        <taxon>Magnoliopsida</taxon>
        <taxon>Liliopsida</taxon>
        <taxon>Poales</taxon>
        <taxon>Poaceae</taxon>
        <taxon>PACMAD clade</taxon>
        <taxon>Panicoideae</taxon>
        <taxon>Andropogonodae</taxon>
        <taxon>Paspaleae</taxon>
        <taxon>Paspalinae</taxon>
        <taxon>Paspalum</taxon>
    </lineage>
</organism>
<evidence type="ECO:0000313" key="4">
    <source>
        <dbReference type="Proteomes" id="UP001341281"/>
    </source>
</evidence>
<feature type="compositionally biased region" description="Acidic residues" evidence="1">
    <location>
        <begin position="1"/>
        <end position="27"/>
    </location>
</feature>